<dbReference type="SUPFAM" id="SSF63817">
    <property type="entry name" value="Sortase"/>
    <property type="match status" value="1"/>
</dbReference>
<evidence type="ECO:0000256" key="3">
    <source>
        <dbReference type="SAM" id="Phobius"/>
    </source>
</evidence>
<gene>
    <name evidence="4" type="primary">srtB</name>
    <name evidence="4" type="ORF">IAC53_07140</name>
</gene>
<dbReference type="AlphaFoldDB" id="A0A9D1LD95"/>
<feature type="active site" description="Proton donor/acceptor" evidence="2">
    <location>
        <position position="141"/>
    </location>
</feature>
<dbReference type="EMBL" id="DVMW01000041">
    <property type="protein sequence ID" value="HIU36358.1"/>
    <property type="molecule type" value="Genomic_DNA"/>
</dbReference>
<feature type="transmembrane region" description="Helical" evidence="3">
    <location>
        <begin position="12"/>
        <end position="38"/>
    </location>
</feature>
<evidence type="ECO:0000313" key="4">
    <source>
        <dbReference type="EMBL" id="HIU36358.1"/>
    </source>
</evidence>
<reference evidence="4" key="2">
    <citation type="journal article" date="2021" name="PeerJ">
        <title>Extensive microbial diversity within the chicken gut microbiome revealed by metagenomics and culture.</title>
        <authorList>
            <person name="Gilroy R."/>
            <person name="Ravi A."/>
            <person name="Getino M."/>
            <person name="Pursley I."/>
            <person name="Horton D.L."/>
            <person name="Alikhan N.F."/>
            <person name="Baker D."/>
            <person name="Gharbi K."/>
            <person name="Hall N."/>
            <person name="Watson M."/>
            <person name="Adriaenssens E.M."/>
            <person name="Foster-Nyarko E."/>
            <person name="Jarju S."/>
            <person name="Secka A."/>
            <person name="Antonio M."/>
            <person name="Oren A."/>
            <person name="Chaudhuri R.R."/>
            <person name="La Ragione R."/>
            <person name="Hildebrand F."/>
            <person name="Pallen M.J."/>
        </authorList>
    </citation>
    <scope>NUCLEOTIDE SEQUENCE</scope>
    <source>
        <strain evidence="4">ChiGjej1B1-19959</strain>
    </source>
</reference>
<protein>
    <submittedName>
        <fullName evidence="4">Class B sortase</fullName>
        <ecNumber evidence="4">3.4.22.71</ecNumber>
    </submittedName>
</protein>
<keyword evidence="3" id="KW-0472">Membrane</keyword>
<evidence type="ECO:0000256" key="2">
    <source>
        <dbReference type="PIRSR" id="PIRSR605754-1"/>
    </source>
</evidence>
<accession>A0A9D1LD95</accession>
<dbReference type="InterPro" id="IPR023365">
    <property type="entry name" value="Sortase_dom-sf"/>
</dbReference>
<dbReference type="Proteomes" id="UP000824071">
    <property type="component" value="Unassembled WGS sequence"/>
</dbReference>
<evidence type="ECO:0000256" key="1">
    <source>
        <dbReference type="ARBA" id="ARBA00022801"/>
    </source>
</evidence>
<dbReference type="NCBIfam" id="TIGR03064">
    <property type="entry name" value="sortase_srtB"/>
    <property type="match status" value="1"/>
</dbReference>
<dbReference type="InterPro" id="IPR009835">
    <property type="entry name" value="SrtB"/>
</dbReference>
<dbReference type="Gene3D" id="2.40.260.10">
    <property type="entry name" value="Sortase"/>
    <property type="match status" value="1"/>
</dbReference>
<dbReference type="InterPro" id="IPR005754">
    <property type="entry name" value="Sortase"/>
</dbReference>
<feature type="active site" description="Acyl-thioester intermediate" evidence="2">
    <location>
        <position position="241"/>
    </location>
</feature>
<reference evidence="4" key="1">
    <citation type="submission" date="2020-10" db="EMBL/GenBank/DDBJ databases">
        <authorList>
            <person name="Gilroy R."/>
        </authorList>
    </citation>
    <scope>NUCLEOTIDE SEQUENCE</scope>
    <source>
        <strain evidence="4">ChiGjej1B1-19959</strain>
    </source>
</reference>
<organism evidence="4 5">
    <name type="scientific">Candidatus Fimenecus excrementigallinarum</name>
    <dbReference type="NCBI Taxonomy" id="2840816"/>
    <lineage>
        <taxon>Bacteria</taxon>
        <taxon>Bacillati</taxon>
        <taxon>Bacillota</taxon>
        <taxon>Clostridia</taxon>
        <taxon>Candidatus Fimenecus</taxon>
    </lineage>
</organism>
<proteinExistence type="predicted"/>
<dbReference type="GO" id="GO:0016787">
    <property type="term" value="F:hydrolase activity"/>
    <property type="evidence" value="ECO:0007669"/>
    <property type="project" value="UniProtKB-KW"/>
</dbReference>
<evidence type="ECO:0000313" key="5">
    <source>
        <dbReference type="Proteomes" id="UP000824071"/>
    </source>
</evidence>
<keyword evidence="3" id="KW-0812">Transmembrane</keyword>
<keyword evidence="3" id="KW-1133">Transmembrane helix</keyword>
<sequence length="310" mass="36076">MSRQKKHSKLSRTANIVITVIAVLVLVVAGAFCIKYFVEFYQSKNQNDALAALVTESEETYPAEPAFVQPKYRSLYNENNDFVGWITVPNTAINHPVVQGEDNSYYLRRDFYKQYLRRGTIFMDYRNDPENLNVNTILYGHNYLDSTMFSDLEKYKDIEFYKTAPVIEFNTIYGDYKWKVFAVFLTTASPELDNDYVFNYIYPFMTESSTEEFIAEVAKRSLYDTGVDVLPTDKILTLSTCTRDMDITRKQEDARCVVMARLVRAGESETVDTSKATVNPEPKYPQLWYDKFGLENPYRNDEKWYPRGEG</sequence>
<comment type="caution">
    <text evidence="4">The sequence shown here is derived from an EMBL/GenBank/DDBJ whole genome shotgun (WGS) entry which is preliminary data.</text>
</comment>
<keyword evidence="1 4" id="KW-0378">Hydrolase</keyword>
<name>A0A9D1LD95_9FIRM</name>
<dbReference type="EC" id="3.4.22.71" evidence="4"/>
<dbReference type="Pfam" id="PF04203">
    <property type="entry name" value="Sortase"/>
    <property type="match status" value="1"/>
</dbReference>
<dbReference type="CDD" id="cd05826">
    <property type="entry name" value="Sortase_B"/>
    <property type="match status" value="1"/>
</dbReference>